<dbReference type="RefSeq" id="WP_145098538.1">
    <property type="nucleotide sequence ID" value="NZ_CP036274.1"/>
</dbReference>
<evidence type="ECO:0000313" key="2">
    <source>
        <dbReference type="EMBL" id="QDU31425.1"/>
    </source>
</evidence>
<dbReference type="EMBL" id="CP036274">
    <property type="protein sequence ID" value="QDU31425.1"/>
    <property type="molecule type" value="Genomic_DNA"/>
</dbReference>
<keyword evidence="2" id="KW-0808">Transferase</keyword>
<proteinExistence type="predicted"/>
<name>A0A517YMH7_9BACT</name>
<dbReference type="Proteomes" id="UP000315017">
    <property type="component" value="Chromosome"/>
</dbReference>
<sequence>MQRREFLQTSLGSALAAAVTASLPAQEKRKPKVLLRNAWQTVNIGDIGHTPGILTILEKHVPEIDVTLWPSSIGEGVEPLLLKRFPNLKIAKGKAEIDAAVKENDFLLHGSGSGFVAVKDVGRWQKETGKPYGIWGISHAPEISDVSKQLLSGAKFCYFRDGRSVSAMKKAGVTCPVMEFGPDGAFAVDLRNDALADKYLQESGLETGKFMCCIPRLRYTPYWLIKKDRPFDEKKHARNEEMKEHDNAPLRDAVIALVRETDMKVLVCPEDMSQMAVGKETIMDKLPADVAKRVVWRENYWLTDEALSVFVRSAGLFGNEMHSPIMCIGNGVPAIVCRFAEQTTKGWMWDDIGLKEWLFDHDFDEAHKGLTAAVLGIAKDPAGAKAKAAKAHAFVQERQRVMSESLKQALA</sequence>
<feature type="domain" description="Polysaccharide pyruvyl transferase" evidence="1">
    <location>
        <begin position="43"/>
        <end position="337"/>
    </location>
</feature>
<keyword evidence="3" id="KW-1185">Reference proteome</keyword>
<evidence type="ECO:0000313" key="3">
    <source>
        <dbReference type="Proteomes" id="UP000315017"/>
    </source>
</evidence>
<dbReference type="GO" id="GO:0016740">
    <property type="term" value="F:transferase activity"/>
    <property type="evidence" value="ECO:0007669"/>
    <property type="project" value="UniProtKB-KW"/>
</dbReference>
<protein>
    <submittedName>
        <fullName evidence="2">Polysaccharide pyruvyl transferase</fullName>
    </submittedName>
</protein>
<dbReference type="AlphaFoldDB" id="A0A517YMH7"/>
<dbReference type="KEGG" id="aagg:ETAA8_65830"/>
<evidence type="ECO:0000259" key="1">
    <source>
        <dbReference type="Pfam" id="PF04230"/>
    </source>
</evidence>
<organism evidence="2 3">
    <name type="scientific">Anatilimnocola aggregata</name>
    <dbReference type="NCBI Taxonomy" id="2528021"/>
    <lineage>
        <taxon>Bacteria</taxon>
        <taxon>Pseudomonadati</taxon>
        <taxon>Planctomycetota</taxon>
        <taxon>Planctomycetia</taxon>
        <taxon>Pirellulales</taxon>
        <taxon>Pirellulaceae</taxon>
        <taxon>Anatilimnocola</taxon>
    </lineage>
</organism>
<accession>A0A517YMH7</accession>
<gene>
    <name evidence="2" type="ORF">ETAA8_65830</name>
</gene>
<dbReference type="InterPro" id="IPR007345">
    <property type="entry name" value="Polysacch_pyruvyl_Trfase"/>
</dbReference>
<dbReference type="OrthoDB" id="5093983at2"/>
<dbReference type="Pfam" id="PF04230">
    <property type="entry name" value="PS_pyruv_trans"/>
    <property type="match status" value="1"/>
</dbReference>
<reference evidence="2 3" key="1">
    <citation type="submission" date="2019-02" db="EMBL/GenBank/DDBJ databases">
        <title>Deep-cultivation of Planctomycetes and their phenomic and genomic characterization uncovers novel biology.</title>
        <authorList>
            <person name="Wiegand S."/>
            <person name="Jogler M."/>
            <person name="Boedeker C."/>
            <person name="Pinto D."/>
            <person name="Vollmers J."/>
            <person name="Rivas-Marin E."/>
            <person name="Kohn T."/>
            <person name="Peeters S.H."/>
            <person name="Heuer A."/>
            <person name="Rast P."/>
            <person name="Oberbeckmann S."/>
            <person name="Bunk B."/>
            <person name="Jeske O."/>
            <person name="Meyerdierks A."/>
            <person name="Storesund J.E."/>
            <person name="Kallscheuer N."/>
            <person name="Luecker S."/>
            <person name="Lage O.M."/>
            <person name="Pohl T."/>
            <person name="Merkel B.J."/>
            <person name="Hornburger P."/>
            <person name="Mueller R.-W."/>
            <person name="Bruemmer F."/>
            <person name="Labrenz M."/>
            <person name="Spormann A.M."/>
            <person name="Op den Camp H."/>
            <person name="Overmann J."/>
            <person name="Amann R."/>
            <person name="Jetten M.S.M."/>
            <person name="Mascher T."/>
            <person name="Medema M.H."/>
            <person name="Devos D.P."/>
            <person name="Kaster A.-K."/>
            <person name="Ovreas L."/>
            <person name="Rohde M."/>
            <person name="Galperin M.Y."/>
            <person name="Jogler C."/>
        </authorList>
    </citation>
    <scope>NUCLEOTIDE SEQUENCE [LARGE SCALE GENOMIC DNA]</scope>
    <source>
        <strain evidence="2 3">ETA_A8</strain>
    </source>
</reference>